<keyword evidence="10" id="KW-0159">Chromosome partition</keyword>
<keyword evidence="7" id="KW-0132">Cell division</keyword>
<dbReference type="Pfam" id="PF08657">
    <property type="entry name" value="DASH_Spc34"/>
    <property type="match status" value="1"/>
</dbReference>
<dbReference type="Proteomes" id="UP000006310">
    <property type="component" value="Chromosome 3"/>
</dbReference>
<evidence type="ECO:0000256" key="13">
    <source>
        <dbReference type="ARBA" id="ARBA00023212"/>
    </source>
</evidence>
<dbReference type="KEGG" id="kng:KNAG_0C01400"/>
<dbReference type="GO" id="GO:0005876">
    <property type="term" value="C:spindle microtubule"/>
    <property type="evidence" value="ECO:0007669"/>
    <property type="project" value="InterPro"/>
</dbReference>
<evidence type="ECO:0000256" key="7">
    <source>
        <dbReference type="ARBA" id="ARBA00022618"/>
    </source>
</evidence>
<comment type="subcellular location">
    <subcellularLocation>
        <location evidence="3">Chromosome</location>
        <location evidence="3">Centromere</location>
        <location evidence="3">Kinetochore</location>
    </subcellularLocation>
    <subcellularLocation>
        <location evidence="2">Cytoplasm</location>
        <location evidence="2">Cytoskeleton</location>
        <location evidence="2">Spindle</location>
    </subcellularLocation>
    <subcellularLocation>
        <location evidence="1">Nucleus</location>
    </subcellularLocation>
</comment>
<dbReference type="OMA" id="LIRDCNP"/>
<dbReference type="GO" id="GO:0051301">
    <property type="term" value="P:cell division"/>
    <property type="evidence" value="ECO:0007669"/>
    <property type="project" value="UniProtKB-KW"/>
</dbReference>
<dbReference type="GO" id="GO:0042729">
    <property type="term" value="C:DASH complex"/>
    <property type="evidence" value="ECO:0007669"/>
    <property type="project" value="InterPro"/>
</dbReference>
<evidence type="ECO:0000256" key="15">
    <source>
        <dbReference type="ARBA" id="ARBA00023306"/>
    </source>
</evidence>
<dbReference type="AlphaFoldDB" id="J7RI90"/>
<sequence length="259" mass="29622">MDQSLEQCLGDINQSIASLRSQNFKPPGIFHNSLVHHMVSRDLGDFAKILRDTKDQEAVMFKLDGKGVLRRKDGKEGVFDFLAERETKMRKIAPQHERSAKPLIQIPRKFNLEQQKKELADSSKWDGYSSSLISLETSSLFTQLLQRFADDAEAQKILKSLRTGGFIIEDVSPASLITILREVNKLRPVAENIKEVSAIEEEYFQLESSLEQLREEVKLQEQKMEQKYNDFTSALIERKHKELDSVNEAIEKLSKKAAA</sequence>
<evidence type="ECO:0000256" key="19">
    <source>
        <dbReference type="SAM" id="Coils"/>
    </source>
</evidence>
<dbReference type="GO" id="GO:0008608">
    <property type="term" value="P:attachment of spindle microtubules to kinetochore"/>
    <property type="evidence" value="ECO:0007669"/>
    <property type="project" value="InterPro"/>
</dbReference>
<evidence type="ECO:0000313" key="21">
    <source>
        <dbReference type="Proteomes" id="UP000006310"/>
    </source>
</evidence>
<keyword evidence="11" id="KW-0995">Kinetochore</keyword>
<evidence type="ECO:0000256" key="2">
    <source>
        <dbReference type="ARBA" id="ARBA00004186"/>
    </source>
</evidence>
<dbReference type="OrthoDB" id="10016597at2759"/>
<gene>
    <name evidence="20" type="primary">KNAG0C01400</name>
    <name evidence="20" type="ordered locus">KNAG_0C01400</name>
</gene>
<proteinExistence type="inferred from homology"/>
<evidence type="ECO:0000256" key="1">
    <source>
        <dbReference type="ARBA" id="ARBA00004123"/>
    </source>
</evidence>
<evidence type="ECO:0000256" key="12">
    <source>
        <dbReference type="ARBA" id="ARBA00023054"/>
    </source>
</evidence>
<evidence type="ECO:0000256" key="16">
    <source>
        <dbReference type="ARBA" id="ARBA00023328"/>
    </source>
</evidence>
<evidence type="ECO:0000256" key="5">
    <source>
        <dbReference type="ARBA" id="ARBA00022454"/>
    </source>
</evidence>
<reference evidence="21" key="2">
    <citation type="submission" date="2012-08" db="EMBL/GenBank/DDBJ databases">
        <title>Genome sequence of Kazachstania naganishii.</title>
        <authorList>
            <person name="Gordon J.L."/>
            <person name="Armisen D."/>
            <person name="Proux-Wera E."/>
            <person name="OhEigeartaigh S.S."/>
            <person name="Byrne K.P."/>
            <person name="Wolfe K.H."/>
        </authorList>
    </citation>
    <scope>NUCLEOTIDE SEQUENCE [LARGE SCALE GENOMIC DNA]</scope>
    <source>
        <strain evidence="21">ATCC MYA-139 / BCRC 22969 / CBS 8797 / CCRC 22969 / KCTC 17520 / NBRC 10181 / NCYC 3082</strain>
    </source>
</reference>
<keyword evidence="5" id="KW-0158">Chromosome</keyword>
<name>J7RI90_HUIN7</name>
<keyword evidence="12 19" id="KW-0175">Coiled coil</keyword>
<dbReference type="GeneID" id="34524933"/>
<evidence type="ECO:0000256" key="6">
    <source>
        <dbReference type="ARBA" id="ARBA00022490"/>
    </source>
</evidence>
<keyword evidence="21" id="KW-1185">Reference proteome</keyword>
<keyword evidence="9" id="KW-0498">Mitosis</keyword>
<protein>
    <recommendedName>
        <fullName evidence="17">DASH complex subunit SPC34</fullName>
    </recommendedName>
    <alternativeName>
        <fullName evidence="18">Outer kinetochore protein SPC34</fullName>
    </alternativeName>
</protein>
<evidence type="ECO:0000256" key="11">
    <source>
        <dbReference type="ARBA" id="ARBA00022838"/>
    </source>
</evidence>
<evidence type="ECO:0000256" key="3">
    <source>
        <dbReference type="ARBA" id="ARBA00004629"/>
    </source>
</evidence>
<keyword evidence="15" id="KW-0131">Cell cycle</keyword>
<keyword evidence="8" id="KW-0493">Microtubule</keyword>
<comment type="similarity">
    <text evidence="4">Belongs to the DASH complex SPC34 family.</text>
</comment>
<dbReference type="EMBL" id="HE978316">
    <property type="protein sequence ID" value="CCK69253.1"/>
    <property type="molecule type" value="Genomic_DNA"/>
</dbReference>
<keyword evidence="13" id="KW-0206">Cytoskeleton</keyword>
<evidence type="ECO:0000256" key="8">
    <source>
        <dbReference type="ARBA" id="ARBA00022701"/>
    </source>
</evidence>
<dbReference type="InterPro" id="IPR013966">
    <property type="entry name" value="Spc34"/>
</dbReference>
<evidence type="ECO:0000256" key="9">
    <source>
        <dbReference type="ARBA" id="ARBA00022776"/>
    </source>
</evidence>
<dbReference type="STRING" id="1071383.J7RI90"/>
<dbReference type="HOGENOM" id="CLU_970457_0_0_1"/>
<evidence type="ECO:0000256" key="4">
    <source>
        <dbReference type="ARBA" id="ARBA00008491"/>
    </source>
</evidence>
<keyword evidence="6" id="KW-0963">Cytoplasm</keyword>
<evidence type="ECO:0000256" key="14">
    <source>
        <dbReference type="ARBA" id="ARBA00023242"/>
    </source>
</evidence>
<evidence type="ECO:0000256" key="17">
    <source>
        <dbReference type="ARBA" id="ARBA00044112"/>
    </source>
</evidence>
<evidence type="ECO:0000256" key="18">
    <source>
        <dbReference type="ARBA" id="ARBA00044346"/>
    </source>
</evidence>
<dbReference type="RefSeq" id="XP_022463499.1">
    <property type="nucleotide sequence ID" value="XM_022606844.1"/>
</dbReference>
<keyword evidence="14" id="KW-0539">Nucleus</keyword>
<accession>J7RI90</accession>
<organism evidence="20 21">
    <name type="scientific">Huiozyma naganishii (strain ATCC MYA-139 / BCRC 22969 / CBS 8797 / KCTC 17520 / NBRC 10181 / NCYC 3082 / Yp74L-3)</name>
    <name type="common">Yeast</name>
    <name type="synonym">Kazachstania naganishii</name>
    <dbReference type="NCBI Taxonomy" id="1071383"/>
    <lineage>
        <taxon>Eukaryota</taxon>
        <taxon>Fungi</taxon>
        <taxon>Dikarya</taxon>
        <taxon>Ascomycota</taxon>
        <taxon>Saccharomycotina</taxon>
        <taxon>Saccharomycetes</taxon>
        <taxon>Saccharomycetales</taxon>
        <taxon>Saccharomycetaceae</taxon>
        <taxon>Huiozyma</taxon>
    </lineage>
</organism>
<evidence type="ECO:0000313" key="20">
    <source>
        <dbReference type="EMBL" id="CCK69253.1"/>
    </source>
</evidence>
<keyword evidence="16" id="KW-0137">Centromere</keyword>
<reference evidence="20 21" key="1">
    <citation type="journal article" date="2011" name="Proc. Natl. Acad. Sci. U.S.A.">
        <title>Evolutionary erosion of yeast sex chromosomes by mating-type switching accidents.</title>
        <authorList>
            <person name="Gordon J.L."/>
            <person name="Armisen D."/>
            <person name="Proux-Wera E."/>
            <person name="Oheigeartaigh S.S."/>
            <person name="Byrne K.P."/>
            <person name="Wolfe K.H."/>
        </authorList>
    </citation>
    <scope>NUCLEOTIDE SEQUENCE [LARGE SCALE GENOMIC DNA]</scope>
    <source>
        <strain evidence="21">ATCC MYA-139 / BCRC 22969 / CBS 8797 / CCRC 22969 / KCTC 17520 / NBRC 10181 / NCYC 3082</strain>
    </source>
</reference>
<evidence type="ECO:0000256" key="10">
    <source>
        <dbReference type="ARBA" id="ARBA00022829"/>
    </source>
</evidence>
<dbReference type="eggNOG" id="ENOG502QSS0">
    <property type="taxonomic scope" value="Eukaryota"/>
</dbReference>
<feature type="coiled-coil region" evidence="19">
    <location>
        <begin position="196"/>
        <end position="256"/>
    </location>
</feature>